<dbReference type="EMBL" id="CP018154">
    <property type="protein sequence ID" value="APG63151.1"/>
    <property type="molecule type" value="Genomic_DNA"/>
</dbReference>
<dbReference type="STRING" id="1913578.LPB140_10520"/>
<evidence type="ECO:0008006" key="3">
    <source>
        <dbReference type="Google" id="ProtNLM"/>
    </source>
</evidence>
<dbReference type="AlphaFoldDB" id="A0A1L3JDC6"/>
<name>A0A1L3JDC6_9SPHN</name>
<keyword evidence="2" id="KW-1185">Reference proteome</keyword>
<organism evidence="1 2">
    <name type="scientific">Sphingorhabdus lutea</name>
    <dbReference type="NCBI Taxonomy" id="1913578"/>
    <lineage>
        <taxon>Bacteria</taxon>
        <taxon>Pseudomonadati</taxon>
        <taxon>Pseudomonadota</taxon>
        <taxon>Alphaproteobacteria</taxon>
        <taxon>Sphingomonadales</taxon>
        <taxon>Sphingomonadaceae</taxon>
        <taxon>Sphingorhabdus</taxon>
    </lineage>
</organism>
<evidence type="ECO:0000313" key="1">
    <source>
        <dbReference type="EMBL" id="APG63151.1"/>
    </source>
</evidence>
<dbReference type="InterPro" id="IPR011200">
    <property type="entry name" value="UCP012608"/>
</dbReference>
<evidence type="ECO:0000313" key="2">
    <source>
        <dbReference type="Proteomes" id="UP000242561"/>
    </source>
</evidence>
<dbReference type="OrthoDB" id="7666987at2"/>
<sequence length="349" mass="39387">MPLSKIQVKEIKMQAKHAHENGAPITAKICNSVIALAQYRGKCAERTANWPGNILDNAMPLRLAGALHHLHLTSATNKMADIYNGKLSLQQDVDQRILSVVDEFDDEILPWFDGPPQTNEAARSASLIAALIWIGRHINLPFHIFEIGSSGGLNLLMPHYQYILGQYHHGPKNSPIIIQPEWRGNALYGKPPVISAICGCDINPLNLSDGAVAARLRAYIWPEMQLRFNRFERALHLAQTYKPHIDKMDAAAWLKQKLRAPPPQNGCRVIMHSIVWQYINDAEQTAIIKMLEDSGKMADDAQPLLWLSLETNRATFRHELHARWWDSKGEHRAYLGDAHAHGAWVDWRG</sequence>
<dbReference type="PIRSF" id="PIRSF012608">
    <property type="entry name" value="UCP012608"/>
    <property type="match status" value="1"/>
</dbReference>
<proteinExistence type="predicted"/>
<dbReference type="RefSeq" id="WP_072559801.1">
    <property type="nucleotide sequence ID" value="NZ_CP018154.1"/>
</dbReference>
<accession>A0A1L3JDC6</accession>
<dbReference type="Proteomes" id="UP000242561">
    <property type="component" value="Chromosome"/>
</dbReference>
<protein>
    <recommendedName>
        <fullName evidence="3">DUF2332 domain-containing protein</fullName>
    </recommendedName>
</protein>
<dbReference type="KEGG" id="sphl:LPB140_10520"/>
<gene>
    <name evidence="1" type="ORF">LPB140_10520</name>
</gene>
<dbReference type="Pfam" id="PF10094">
    <property type="entry name" value="DUF2332"/>
    <property type="match status" value="1"/>
</dbReference>
<reference evidence="1 2" key="1">
    <citation type="submission" date="2016-11" db="EMBL/GenBank/DDBJ databases">
        <title>Sphingorhabdus sp. LPB0140, isolated from marine environment.</title>
        <authorList>
            <person name="Kim E."/>
            <person name="Yi H."/>
        </authorList>
    </citation>
    <scope>NUCLEOTIDE SEQUENCE [LARGE SCALE GENOMIC DNA]</scope>
    <source>
        <strain evidence="1 2">LPB0140</strain>
    </source>
</reference>